<feature type="transmembrane region" description="Helical" evidence="9">
    <location>
        <begin position="195"/>
        <end position="214"/>
    </location>
</feature>
<evidence type="ECO:0000256" key="1">
    <source>
        <dbReference type="ARBA" id="ARBA00004651"/>
    </source>
</evidence>
<dbReference type="Gene3D" id="1.20.1080.10">
    <property type="entry name" value="Glycerol uptake facilitator protein"/>
    <property type="match status" value="1"/>
</dbReference>
<feature type="region of interest" description="Disordered" evidence="8">
    <location>
        <begin position="391"/>
        <end position="414"/>
    </location>
</feature>
<dbReference type="Proteomes" id="UP000241769">
    <property type="component" value="Unassembled WGS sequence"/>
</dbReference>
<evidence type="ECO:0000256" key="2">
    <source>
        <dbReference type="ARBA" id="ARBA00006175"/>
    </source>
</evidence>
<accession>A0A2P6N416</accession>
<proteinExistence type="inferred from homology"/>
<dbReference type="PANTHER" id="PTHR19139">
    <property type="entry name" value="AQUAPORIN TRANSPORTER"/>
    <property type="match status" value="1"/>
</dbReference>
<keyword evidence="6 9" id="KW-1133">Transmembrane helix</keyword>
<evidence type="ECO:0000313" key="10">
    <source>
        <dbReference type="EMBL" id="PRP78705.1"/>
    </source>
</evidence>
<dbReference type="SUPFAM" id="SSF81338">
    <property type="entry name" value="Aquaporin-like"/>
    <property type="match status" value="1"/>
</dbReference>
<evidence type="ECO:0000256" key="4">
    <source>
        <dbReference type="ARBA" id="ARBA00022475"/>
    </source>
</evidence>
<feature type="transmembrane region" description="Helical" evidence="9">
    <location>
        <begin position="75"/>
        <end position="92"/>
    </location>
</feature>
<protein>
    <submittedName>
        <fullName evidence="10">Aquaporin-4</fullName>
    </submittedName>
</protein>
<dbReference type="OrthoDB" id="13694at2759"/>
<dbReference type="PANTHER" id="PTHR19139:SF199">
    <property type="entry name" value="MIP17260P"/>
    <property type="match status" value="1"/>
</dbReference>
<sequence>MDQQLELPLLERDRQVLKQKKAKGFKGIAYSRAFTKTALRQYSAEFIGTLLFVYVGTVVALAAKDALHSAGTNTCIALSFGFGVACMVYATANISGGHLNPAITFAFMCSNNIDVIRGFFYIVSQCLGSIAASGLIRATTLEQDWSIVNGGATTLGTNITPIKGFLLEMMITYMLIFTVFGTVQLRDSSTGMGKLAGLAIGLAVLVSHTFGNSFTGPSMNPARSLGPAIVFKQWNDHWLYWAGPLVAGLLAAVTYRLILKPVDKDKLKAKLMAKQQQKILIKQHLKGDPSTWRNRATTNMMDIIDLEKATVIHFDSDQSGSPQDPNFLESSTDVNSTTKTPEGSVDTILPYFIFRREVELEEAVFKEMINESVGLAKHFSHLLSTKFRSCFGSHSQKRSPTSTDPLDTVHMTTPSRPRNDLFLKGLKTTDNKRDVLAADVRRLTDEEARGAAKIATFTWIETASERELNGWLIFSDQEFIDVKAKGPTTQATTTRYKRLCLEEISENKRFHGILYSKWLARNTALQTPDEQRQVMSVLLTPIFLGALHSARQSFRVFQFWRYRGPKTQTTGRNMQLLYMRRDGPLLDSTTNLTLHPRHCVHQTYLVSRGFCVGRFFLSPSDSGPLSSGSSDPHPPIQQTHPTDTTTKAADNKTNVADTTTKAADTATKSVDTVTPPTGISSK</sequence>
<dbReference type="STRING" id="1890364.A0A2P6N416"/>
<feature type="region of interest" description="Disordered" evidence="8">
    <location>
        <begin position="315"/>
        <end position="341"/>
    </location>
</feature>
<dbReference type="GO" id="GO:0005886">
    <property type="term" value="C:plasma membrane"/>
    <property type="evidence" value="ECO:0007669"/>
    <property type="project" value="UniProtKB-SubCell"/>
</dbReference>
<feature type="compositionally biased region" description="Polar residues" evidence="8">
    <location>
        <begin position="317"/>
        <end position="341"/>
    </location>
</feature>
<organism evidence="10 11">
    <name type="scientific">Planoprotostelium fungivorum</name>
    <dbReference type="NCBI Taxonomy" id="1890364"/>
    <lineage>
        <taxon>Eukaryota</taxon>
        <taxon>Amoebozoa</taxon>
        <taxon>Evosea</taxon>
        <taxon>Variosea</taxon>
        <taxon>Cavosteliida</taxon>
        <taxon>Cavosteliaceae</taxon>
        <taxon>Planoprotostelium</taxon>
    </lineage>
</organism>
<dbReference type="AlphaFoldDB" id="A0A2P6N416"/>
<comment type="similarity">
    <text evidence="2">Belongs to the MIP/aquaporin (TC 1.A.8) family.</text>
</comment>
<dbReference type="CDD" id="cd00333">
    <property type="entry name" value="MIP"/>
    <property type="match status" value="1"/>
</dbReference>
<evidence type="ECO:0000256" key="7">
    <source>
        <dbReference type="ARBA" id="ARBA00023136"/>
    </source>
</evidence>
<dbReference type="InterPro" id="IPR000425">
    <property type="entry name" value="MIP"/>
</dbReference>
<keyword evidence="3" id="KW-0813">Transport</keyword>
<evidence type="ECO:0000256" key="8">
    <source>
        <dbReference type="SAM" id="MobiDB-lite"/>
    </source>
</evidence>
<evidence type="ECO:0000256" key="9">
    <source>
        <dbReference type="SAM" id="Phobius"/>
    </source>
</evidence>
<dbReference type="GO" id="GO:0015250">
    <property type="term" value="F:water channel activity"/>
    <property type="evidence" value="ECO:0007669"/>
    <property type="project" value="TreeGrafter"/>
</dbReference>
<comment type="caution">
    <text evidence="10">The sequence shown here is derived from an EMBL/GenBank/DDBJ whole genome shotgun (WGS) entry which is preliminary data.</text>
</comment>
<evidence type="ECO:0000313" key="11">
    <source>
        <dbReference type="Proteomes" id="UP000241769"/>
    </source>
</evidence>
<dbReference type="EMBL" id="MDYQ01000210">
    <property type="protein sequence ID" value="PRP78705.1"/>
    <property type="molecule type" value="Genomic_DNA"/>
</dbReference>
<dbReference type="NCBIfam" id="TIGR00861">
    <property type="entry name" value="MIP"/>
    <property type="match status" value="1"/>
</dbReference>
<dbReference type="InterPro" id="IPR023271">
    <property type="entry name" value="Aquaporin-like"/>
</dbReference>
<keyword evidence="7 9" id="KW-0472">Membrane</keyword>
<dbReference type="InterPro" id="IPR034294">
    <property type="entry name" value="Aquaporin_transptr"/>
</dbReference>
<feature type="transmembrane region" description="Helical" evidence="9">
    <location>
        <begin position="46"/>
        <end position="63"/>
    </location>
</feature>
<name>A0A2P6N416_9EUKA</name>
<dbReference type="PROSITE" id="PS00221">
    <property type="entry name" value="MIP"/>
    <property type="match status" value="1"/>
</dbReference>
<dbReference type="Pfam" id="PF00230">
    <property type="entry name" value="MIP"/>
    <property type="match status" value="1"/>
</dbReference>
<gene>
    <name evidence="10" type="ORF">PROFUN_13444</name>
</gene>
<dbReference type="InterPro" id="IPR022357">
    <property type="entry name" value="MIP_CS"/>
</dbReference>
<dbReference type="PRINTS" id="PR00783">
    <property type="entry name" value="MINTRINSICP"/>
</dbReference>
<feature type="region of interest" description="Disordered" evidence="8">
    <location>
        <begin position="622"/>
        <end position="682"/>
    </location>
</feature>
<evidence type="ECO:0000256" key="5">
    <source>
        <dbReference type="ARBA" id="ARBA00022692"/>
    </source>
</evidence>
<feature type="transmembrane region" description="Helical" evidence="9">
    <location>
        <begin position="165"/>
        <end position="183"/>
    </location>
</feature>
<feature type="compositionally biased region" description="Low complexity" evidence="8">
    <location>
        <begin position="642"/>
        <end position="674"/>
    </location>
</feature>
<evidence type="ECO:0000256" key="6">
    <source>
        <dbReference type="ARBA" id="ARBA00022989"/>
    </source>
</evidence>
<dbReference type="InParanoid" id="A0A2P6N416"/>
<keyword evidence="5 9" id="KW-0812">Transmembrane</keyword>
<keyword evidence="4" id="KW-1003">Cell membrane</keyword>
<comment type="subcellular location">
    <subcellularLocation>
        <location evidence="1">Cell membrane</location>
        <topology evidence="1">Multi-pass membrane protein</topology>
    </subcellularLocation>
</comment>
<reference evidence="10 11" key="1">
    <citation type="journal article" date="2018" name="Genome Biol. Evol.">
        <title>Multiple Roots of Fruiting Body Formation in Amoebozoa.</title>
        <authorList>
            <person name="Hillmann F."/>
            <person name="Forbes G."/>
            <person name="Novohradska S."/>
            <person name="Ferling I."/>
            <person name="Riege K."/>
            <person name="Groth M."/>
            <person name="Westermann M."/>
            <person name="Marz M."/>
            <person name="Spaller T."/>
            <person name="Winckler T."/>
            <person name="Schaap P."/>
            <person name="Glockner G."/>
        </authorList>
    </citation>
    <scope>NUCLEOTIDE SEQUENCE [LARGE SCALE GENOMIC DNA]</scope>
    <source>
        <strain evidence="10 11">Jena</strain>
    </source>
</reference>
<feature type="compositionally biased region" description="Low complexity" evidence="8">
    <location>
        <begin position="622"/>
        <end position="631"/>
    </location>
</feature>
<evidence type="ECO:0000256" key="3">
    <source>
        <dbReference type="ARBA" id="ARBA00022448"/>
    </source>
</evidence>
<keyword evidence="11" id="KW-1185">Reference proteome</keyword>
<feature type="transmembrane region" description="Helical" evidence="9">
    <location>
        <begin position="238"/>
        <end position="258"/>
    </location>
</feature>